<accession>A0A6P1TF48</accession>
<organism evidence="3 6">
    <name type="scientific">Microbulbifer hydrolyticus</name>
    <dbReference type="NCBI Taxonomy" id="48074"/>
    <lineage>
        <taxon>Bacteria</taxon>
        <taxon>Pseudomonadati</taxon>
        <taxon>Pseudomonadota</taxon>
        <taxon>Gammaproteobacteria</taxon>
        <taxon>Cellvibrionales</taxon>
        <taxon>Microbulbiferaceae</taxon>
        <taxon>Microbulbifer</taxon>
    </lineage>
</organism>
<gene>
    <name evidence="4" type="ORF">GTQ55_15785</name>
    <name evidence="3" type="ORF">HNQ53_002923</name>
</gene>
<evidence type="ECO:0000313" key="3">
    <source>
        <dbReference type="EMBL" id="MBB5212698.1"/>
    </source>
</evidence>
<feature type="region of interest" description="Disordered" evidence="1">
    <location>
        <begin position="416"/>
        <end position="435"/>
    </location>
</feature>
<dbReference type="Proteomes" id="UP000563601">
    <property type="component" value="Unassembled WGS sequence"/>
</dbReference>
<sequence>MKHPLLSERPLCFSPTLAATLGLEEAVLLTALGDIQPFLGVESHPGRDWYTASSDQLQQLVPFWQPADIQRVATSLRNQGALLLGAAPYGESSILKFAFPANAASGVRGADAPPPPPAQPASNSSGGRSANTIGPNWTPDSETLARISQLGVPENFVREQLPEFVTYWRDRGESRHSFGSLFLKQVKNKWEAFRATQGRKQPLPASWSPNEGTLGKLADEGVPSTFVRRCMQRFAEYHRNSGKQSVSWDLEFNDWVMEDWEKQETPFIEKRKPVPMTRDWQPSEHTWEQMRRLAINPSFAAELLPEFIYKWLERGGHSARWGEQFIEYARIEWAYYCQGIEKNPIAKPISRNWQPSSDCLGHLVNQCEIDREFALGLVPEFRLYWREQGGTRKSWDAVFVRHARYQWAERNKFAIGQHHGKPQKPGQSGNQRTRDTSVWDIVTDTNW</sequence>
<dbReference type="Gene3D" id="1.10.8.1180">
    <property type="match status" value="3"/>
</dbReference>
<feature type="domain" description="DnaT DNA-binding" evidence="2">
    <location>
        <begin position="275"/>
        <end position="336"/>
    </location>
</feature>
<dbReference type="RefSeq" id="WP_161859591.1">
    <property type="nucleotide sequence ID" value="NZ_CP047491.1"/>
</dbReference>
<proteinExistence type="predicted"/>
<dbReference type="EMBL" id="JACHHR010000003">
    <property type="protein sequence ID" value="MBB5212698.1"/>
    <property type="molecule type" value="Genomic_DNA"/>
</dbReference>
<evidence type="ECO:0000313" key="5">
    <source>
        <dbReference type="Proteomes" id="UP000464675"/>
    </source>
</evidence>
<reference evidence="3 6" key="2">
    <citation type="submission" date="2020-08" db="EMBL/GenBank/DDBJ databases">
        <title>Genomic Encyclopedia of Type Strains, Phase IV (KMG-IV): sequencing the most valuable type-strain genomes for metagenomic binning, comparative biology and taxonomic classification.</title>
        <authorList>
            <person name="Goeker M."/>
        </authorList>
    </citation>
    <scope>NUCLEOTIDE SEQUENCE [LARGE SCALE GENOMIC DNA]</scope>
    <source>
        <strain evidence="3 6">DSM 11525</strain>
    </source>
</reference>
<evidence type="ECO:0000259" key="2">
    <source>
        <dbReference type="Pfam" id="PF17948"/>
    </source>
</evidence>
<reference evidence="4 5" key="1">
    <citation type="submission" date="2020-01" db="EMBL/GenBank/DDBJ databases">
        <title>The possibility of degradation of plastic by Microbulbifer hydrolyticus IRE-31.</title>
        <authorList>
            <person name="Liu L."/>
        </authorList>
    </citation>
    <scope>NUCLEOTIDE SEQUENCE [LARGE SCALE GENOMIC DNA]</scope>
    <source>
        <strain evidence="4 5">IRE-31</strain>
    </source>
</reference>
<dbReference type="Pfam" id="PF17948">
    <property type="entry name" value="DnaT"/>
    <property type="match status" value="4"/>
</dbReference>
<protein>
    <recommendedName>
        <fullName evidence="2">DnaT DNA-binding domain-containing protein</fullName>
    </recommendedName>
</protein>
<feature type="domain" description="DnaT DNA-binding" evidence="2">
    <location>
        <begin position="133"/>
        <end position="197"/>
    </location>
</feature>
<evidence type="ECO:0000313" key="6">
    <source>
        <dbReference type="Proteomes" id="UP000563601"/>
    </source>
</evidence>
<keyword evidence="5" id="KW-1185">Reference proteome</keyword>
<dbReference type="AlphaFoldDB" id="A0A6P1TF48"/>
<feature type="domain" description="DnaT DNA-binding" evidence="2">
    <location>
        <begin position="201"/>
        <end position="265"/>
    </location>
</feature>
<feature type="region of interest" description="Disordered" evidence="1">
    <location>
        <begin position="105"/>
        <end position="141"/>
    </location>
</feature>
<feature type="compositionally biased region" description="Polar residues" evidence="1">
    <location>
        <begin position="122"/>
        <end position="141"/>
    </location>
</feature>
<evidence type="ECO:0000313" key="4">
    <source>
        <dbReference type="EMBL" id="QHQ40293.1"/>
    </source>
</evidence>
<dbReference type="EMBL" id="CP047491">
    <property type="protein sequence ID" value="QHQ40293.1"/>
    <property type="molecule type" value="Genomic_DNA"/>
</dbReference>
<evidence type="ECO:0000256" key="1">
    <source>
        <dbReference type="SAM" id="MobiDB-lite"/>
    </source>
</evidence>
<feature type="domain" description="DnaT DNA-binding" evidence="2">
    <location>
        <begin position="348"/>
        <end position="411"/>
    </location>
</feature>
<dbReference type="Proteomes" id="UP000464675">
    <property type="component" value="Chromosome"/>
</dbReference>
<dbReference type="InterPro" id="IPR040480">
    <property type="entry name" value="DnaT_DNA_bind"/>
</dbReference>
<name>A0A6P1TF48_9GAMM</name>
<dbReference type="OrthoDB" id="5718012at2"/>